<dbReference type="SUPFAM" id="SSF54211">
    <property type="entry name" value="Ribosomal protein S5 domain 2-like"/>
    <property type="match status" value="1"/>
</dbReference>
<dbReference type="NCBIfam" id="TIGR00585">
    <property type="entry name" value="mutl"/>
    <property type="match status" value="1"/>
</dbReference>
<dbReference type="HOGENOM" id="CLU_004131_4_2_9"/>
<dbReference type="GO" id="GO:0030983">
    <property type="term" value="F:mismatched DNA binding"/>
    <property type="evidence" value="ECO:0007669"/>
    <property type="project" value="InterPro"/>
</dbReference>
<gene>
    <name evidence="6" type="primary">mutL</name>
    <name evidence="6" type="ORF">HMPREF9443_01563</name>
</gene>
<evidence type="ECO:0000256" key="2">
    <source>
        <dbReference type="ARBA" id="ARBA00022763"/>
    </source>
</evidence>
<evidence type="ECO:0000259" key="4">
    <source>
        <dbReference type="SMART" id="SM00853"/>
    </source>
</evidence>
<dbReference type="CDD" id="cd00782">
    <property type="entry name" value="MutL_Trans"/>
    <property type="match status" value="1"/>
</dbReference>
<proteinExistence type="inferred from homology"/>
<evidence type="ECO:0000256" key="1">
    <source>
        <dbReference type="ARBA" id="ARBA00006082"/>
    </source>
</evidence>
<reference evidence="6 7" key="1">
    <citation type="submission" date="2011-01" db="EMBL/GenBank/DDBJ databases">
        <authorList>
            <person name="Weinstock G."/>
            <person name="Sodergren E."/>
            <person name="Clifton S."/>
            <person name="Fulton L."/>
            <person name="Fulton B."/>
            <person name="Courtney L."/>
            <person name="Fronick C."/>
            <person name="Harrison M."/>
            <person name="Strong C."/>
            <person name="Farmer C."/>
            <person name="Delahaunty K."/>
            <person name="Markovic C."/>
            <person name="Hall O."/>
            <person name="Minx P."/>
            <person name="Tomlinson C."/>
            <person name="Mitreva M."/>
            <person name="Hou S."/>
            <person name="Chen J."/>
            <person name="Wollam A."/>
            <person name="Pepin K.H."/>
            <person name="Johnson M."/>
            <person name="Bhonagiri V."/>
            <person name="Zhang X."/>
            <person name="Suruliraj S."/>
            <person name="Warren W."/>
            <person name="Chinwalla A."/>
            <person name="Mardis E.R."/>
            <person name="Wilson R.K."/>
        </authorList>
    </citation>
    <scope>NUCLEOTIDE SEQUENCE [LARGE SCALE GENOMIC DNA]</scope>
    <source>
        <strain evidence="6 7">YIT 12067</strain>
    </source>
</reference>
<dbReference type="Gene3D" id="3.30.230.10">
    <property type="match status" value="1"/>
</dbReference>
<evidence type="ECO:0000313" key="6">
    <source>
        <dbReference type="EMBL" id="EFY04522.1"/>
    </source>
</evidence>
<dbReference type="SUPFAM" id="SSF118116">
    <property type="entry name" value="DNA mismatch repair protein MutL"/>
    <property type="match status" value="1"/>
</dbReference>
<keyword evidence="3" id="KW-0234">DNA repair</keyword>
<name>E8LFC3_9FIRM</name>
<dbReference type="InterPro" id="IPR037198">
    <property type="entry name" value="MutL_C_sf"/>
</dbReference>
<evidence type="ECO:0000259" key="5">
    <source>
        <dbReference type="SMART" id="SM01340"/>
    </source>
</evidence>
<dbReference type="InterPro" id="IPR020568">
    <property type="entry name" value="Ribosomal_Su5_D2-typ_SF"/>
</dbReference>
<dbReference type="GO" id="GO:0032300">
    <property type="term" value="C:mismatch repair complex"/>
    <property type="evidence" value="ECO:0007669"/>
    <property type="project" value="InterPro"/>
</dbReference>
<dbReference type="Gene3D" id="3.30.1370.100">
    <property type="entry name" value="MutL, C-terminal domain, regulatory subdomain"/>
    <property type="match status" value="1"/>
</dbReference>
<dbReference type="GO" id="GO:0140664">
    <property type="term" value="F:ATP-dependent DNA damage sensor activity"/>
    <property type="evidence" value="ECO:0007669"/>
    <property type="project" value="InterPro"/>
</dbReference>
<dbReference type="InterPro" id="IPR036890">
    <property type="entry name" value="HATPase_C_sf"/>
</dbReference>
<dbReference type="Proteomes" id="UP000004923">
    <property type="component" value="Unassembled WGS sequence"/>
</dbReference>
<dbReference type="Pfam" id="PF08676">
    <property type="entry name" value="MutL_C"/>
    <property type="match status" value="1"/>
</dbReference>
<dbReference type="InterPro" id="IPR002099">
    <property type="entry name" value="MutL/Mlh/PMS"/>
</dbReference>
<keyword evidence="2" id="KW-0227">DNA damage</keyword>
<dbReference type="PANTHER" id="PTHR10073">
    <property type="entry name" value="DNA MISMATCH REPAIR PROTEIN MLH, PMS, MUTL"/>
    <property type="match status" value="1"/>
</dbReference>
<dbReference type="InterPro" id="IPR038973">
    <property type="entry name" value="MutL/Mlh/Pms-like"/>
</dbReference>
<dbReference type="SMART" id="SM00853">
    <property type="entry name" value="MutL_C"/>
    <property type="match status" value="1"/>
</dbReference>
<dbReference type="eggNOG" id="COG0323">
    <property type="taxonomic scope" value="Bacteria"/>
</dbReference>
<evidence type="ECO:0000256" key="3">
    <source>
        <dbReference type="ARBA" id="ARBA00023204"/>
    </source>
</evidence>
<dbReference type="InterPro" id="IPR042121">
    <property type="entry name" value="MutL_C_regsub"/>
</dbReference>
<dbReference type="InterPro" id="IPR014790">
    <property type="entry name" value="MutL_C"/>
</dbReference>
<accession>E8LFC3</accession>
<comment type="similarity">
    <text evidence="1">Belongs to the DNA mismatch repair MutL/HexB family.</text>
</comment>
<organism evidence="6 7">
    <name type="scientific">Phascolarctobacterium succinatutens YIT 12067</name>
    <dbReference type="NCBI Taxonomy" id="626939"/>
    <lineage>
        <taxon>Bacteria</taxon>
        <taxon>Bacillati</taxon>
        <taxon>Bacillota</taxon>
        <taxon>Negativicutes</taxon>
        <taxon>Acidaminococcales</taxon>
        <taxon>Acidaminococcaceae</taxon>
        <taxon>Phascolarctobacterium</taxon>
    </lineage>
</organism>
<dbReference type="GO" id="GO:0006298">
    <property type="term" value="P:mismatch repair"/>
    <property type="evidence" value="ECO:0007669"/>
    <property type="project" value="InterPro"/>
</dbReference>
<feature type="domain" description="MutL C-terminal dimerisation" evidence="4">
    <location>
        <begin position="333"/>
        <end position="473"/>
    </location>
</feature>
<dbReference type="SUPFAM" id="SSF55874">
    <property type="entry name" value="ATPase domain of HSP90 chaperone/DNA topoisomerase II/histidine kinase"/>
    <property type="match status" value="1"/>
</dbReference>
<dbReference type="Gene3D" id="3.30.1540.20">
    <property type="entry name" value="MutL, C-terminal domain, dimerisation subdomain"/>
    <property type="match status" value="1"/>
</dbReference>
<evidence type="ECO:0000313" key="7">
    <source>
        <dbReference type="Proteomes" id="UP000004923"/>
    </source>
</evidence>
<dbReference type="EMBL" id="AEVN01000073">
    <property type="protein sequence ID" value="EFY04522.1"/>
    <property type="molecule type" value="Genomic_DNA"/>
</dbReference>
<dbReference type="InterPro" id="IPR013507">
    <property type="entry name" value="DNA_mismatch_S5_2-like"/>
</dbReference>
<sequence>MPARRKFLKTVSTEGRYISELLTRLALSRPDVRFKLVNNDKEVLSTPGDGDLEHAIRALYGKNVAENLLEVSLNDPKVRISGFIGKPTLLKGTRQWQTFFVNGRCIGSKMLSKAMDHAYQSQIPKSGFPFAVINLKVDTASVDVNVHPQKSEIKFSDDSLIYKAMYKALTDALTKPMSAKKTQVTLLPDSELNVFVKPQSISTPVTPAPQPKPAYQAPQPVFKSGAEPIFKTPERKEDAQLATASESLLVPEQPVPAVKKEQGEQQTMWQPFDDFTQTAATVSYSKGYQEPVLEVHEARSEFAKPQPAEAAPAADRETIAFTDTDSGMDTIWPIGQVDKTFIIAQSETTLYLIDQHAAHERILYDKLVASHEQIPSQQLLMPLYVDMAADDIALIEEHRDEFLALGVDAASAGESLLRVSSLPADIKADSAEDFINAISKMLREMRNVNGSDLRQEVLHMTACKAAIKAGQLLNMRQMRQLIIDLCNTTHPFTCPHGRPCMIEIDSNQLYKMFKRTGF</sequence>
<keyword evidence="7" id="KW-1185">Reference proteome</keyword>
<dbReference type="InterPro" id="IPR042120">
    <property type="entry name" value="MutL_C_dimsub"/>
</dbReference>
<dbReference type="SMART" id="SM01340">
    <property type="entry name" value="DNA_mis_repair"/>
    <property type="match status" value="1"/>
</dbReference>
<dbReference type="InterPro" id="IPR014721">
    <property type="entry name" value="Ribsml_uS5_D2-typ_fold_subgr"/>
</dbReference>
<dbReference type="AlphaFoldDB" id="E8LFC3"/>
<dbReference type="GO" id="GO:0005524">
    <property type="term" value="F:ATP binding"/>
    <property type="evidence" value="ECO:0007669"/>
    <property type="project" value="InterPro"/>
</dbReference>
<dbReference type="Pfam" id="PF01119">
    <property type="entry name" value="DNA_mis_repair"/>
    <property type="match status" value="1"/>
</dbReference>
<dbReference type="GO" id="GO:0016887">
    <property type="term" value="F:ATP hydrolysis activity"/>
    <property type="evidence" value="ECO:0007669"/>
    <property type="project" value="InterPro"/>
</dbReference>
<dbReference type="PANTHER" id="PTHR10073:SF12">
    <property type="entry name" value="DNA MISMATCH REPAIR PROTEIN MLH1"/>
    <property type="match status" value="1"/>
</dbReference>
<protein>
    <submittedName>
        <fullName evidence="6">DNA mismatch repair domain protein</fullName>
    </submittedName>
</protein>
<feature type="domain" description="DNA mismatch repair protein S5" evidence="5">
    <location>
        <begin position="56"/>
        <end position="174"/>
    </location>
</feature>
<comment type="caution">
    <text evidence="6">The sequence shown here is derived from an EMBL/GenBank/DDBJ whole genome shotgun (WGS) entry which is preliminary data.</text>
</comment>